<feature type="binding site" evidence="4">
    <location>
        <begin position="611"/>
        <end position="612"/>
    </location>
    <ligand>
        <name>FAD</name>
        <dbReference type="ChEBI" id="CHEBI:57692"/>
    </ligand>
</feature>
<dbReference type="InterPro" id="IPR007867">
    <property type="entry name" value="GMC_OxRtase_C"/>
</dbReference>
<keyword evidence="4" id="KW-0285">Flavoprotein</keyword>
<evidence type="ECO:0000256" key="4">
    <source>
        <dbReference type="PIRSR" id="PIRSR000137-2"/>
    </source>
</evidence>
<proteinExistence type="inferred from homology"/>
<gene>
    <name evidence="8" type="ORF">ALECFALPRED_003773</name>
</gene>
<feature type="binding site" evidence="4">
    <location>
        <begin position="55"/>
        <end position="56"/>
    </location>
    <ligand>
        <name>FAD</name>
        <dbReference type="ChEBI" id="CHEBI:57692"/>
    </ligand>
</feature>
<dbReference type="PANTHER" id="PTHR11552:SF138">
    <property type="entry name" value="DEHYDROGENASE PKFF-RELATED"/>
    <property type="match status" value="1"/>
</dbReference>
<dbReference type="Pfam" id="PF00732">
    <property type="entry name" value="GMC_oxred_N"/>
    <property type="match status" value="1"/>
</dbReference>
<dbReference type="PIRSF" id="PIRSF000137">
    <property type="entry name" value="Alcohol_oxidase"/>
    <property type="match status" value="1"/>
</dbReference>
<dbReference type="PANTHER" id="PTHR11552">
    <property type="entry name" value="GLUCOSE-METHANOL-CHOLINE GMC OXIDOREDUCTASE"/>
    <property type="match status" value="1"/>
</dbReference>
<keyword evidence="4" id="KW-0274">FAD</keyword>
<dbReference type="InterPro" id="IPR000172">
    <property type="entry name" value="GMC_OxRdtase_N"/>
</dbReference>
<dbReference type="AlphaFoldDB" id="A0A8H3EM19"/>
<evidence type="ECO:0000256" key="3">
    <source>
        <dbReference type="PIRSR" id="PIRSR000137-1"/>
    </source>
</evidence>
<dbReference type="EMBL" id="CAJPDR010000023">
    <property type="protein sequence ID" value="CAF9907709.1"/>
    <property type="molecule type" value="Genomic_DNA"/>
</dbReference>
<name>A0A8H3EM19_9LECA</name>
<dbReference type="InterPro" id="IPR036188">
    <property type="entry name" value="FAD/NAD-bd_sf"/>
</dbReference>
<dbReference type="GO" id="GO:0016614">
    <property type="term" value="F:oxidoreductase activity, acting on CH-OH group of donors"/>
    <property type="evidence" value="ECO:0007669"/>
    <property type="project" value="InterPro"/>
</dbReference>
<protein>
    <recommendedName>
        <fullName evidence="10">GMC oxidoreductase</fullName>
    </recommendedName>
</protein>
<keyword evidence="9" id="KW-1185">Reference proteome</keyword>
<evidence type="ECO:0000256" key="1">
    <source>
        <dbReference type="ARBA" id="ARBA00010790"/>
    </source>
</evidence>
<feature type="active site" description="Proton acceptor" evidence="3">
    <location>
        <position position="610"/>
    </location>
</feature>
<reference evidence="8" key="1">
    <citation type="submission" date="2021-03" db="EMBL/GenBank/DDBJ databases">
        <authorList>
            <person name="Tagirdzhanova G."/>
        </authorList>
    </citation>
    <scope>NUCLEOTIDE SEQUENCE</scope>
</reference>
<evidence type="ECO:0008006" key="10">
    <source>
        <dbReference type="Google" id="ProtNLM"/>
    </source>
</evidence>
<feature type="domain" description="Glucose-methanol-choline oxidoreductase N-terminal" evidence="6">
    <location>
        <begin position="46"/>
        <end position="369"/>
    </location>
</feature>
<comment type="cofactor">
    <cofactor evidence="4">
        <name>FAD</name>
        <dbReference type="ChEBI" id="CHEBI:57692"/>
    </cofactor>
</comment>
<accession>A0A8H3EM19</accession>
<dbReference type="InterPro" id="IPR012132">
    <property type="entry name" value="GMC_OxRdtase"/>
</dbReference>
<feature type="chain" id="PRO_5034997691" description="GMC oxidoreductase" evidence="5">
    <location>
        <begin position="20"/>
        <end position="687"/>
    </location>
</feature>
<evidence type="ECO:0000259" key="6">
    <source>
        <dbReference type="Pfam" id="PF00732"/>
    </source>
</evidence>
<feature type="active site" description="Proton donor" evidence="3">
    <location>
        <position position="566"/>
    </location>
</feature>
<feature type="signal peptide" evidence="5">
    <location>
        <begin position="1"/>
        <end position="19"/>
    </location>
</feature>
<comment type="caution">
    <text evidence="8">The sequence shown here is derived from an EMBL/GenBank/DDBJ whole genome shotgun (WGS) entry which is preliminary data.</text>
</comment>
<evidence type="ECO:0000313" key="9">
    <source>
        <dbReference type="Proteomes" id="UP000664203"/>
    </source>
</evidence>
<evidence type="ECO:0000256" key="2">
    <source>
        <dbReference type="ARBA" id="ARBA00023180"/>
    </source>
</evidence>
<dbReference type="SUPFAM" id="SSF54373">
    <property type="entry name" value="FAD-linked reductases, C-terminal domain"/>
    <property type="match status" value="1"/>
</dbReference>
<dbReference type="SUPFAM" id="SSF51905">
    <property type="entry name" value="FAD/NAD(P)-binding domain"/>
    <property type="match status" value="1"/>
</dbReference>
<keyword evidence="2" id="KW-0325">Glycoprotein</keyword>
<evidence type="ECO:0000313" key="8">
    <source>
        <dbReference type="EMBL" id="CAF9907709.1"/>
    </source>
</evidence>
<keyword evidence="5" id="KW-0732">Signal</keyword>
<dbReference type="Gene3D" id="3.30.560.10">
    <property type="entry name" value="Glucose Oxidase, domain 3"/>
    <property type="match status" value="1"/>
</dbReference>
<dbReference type="GO" id="GO:0050660">
    <property type="term" value="F:flavin adenine dinucleotide binding"/>
    <property type="evidence" value="ECO:0007669"/>
    <property type="project" value="InterPro"/>
</dbReference>
<evidence type="ECO:0000259" key="7">
    <source>
        <dbReference type="Pfam" id="PF05199"/>
    </source>
</evidence>
<sequence length="687" mass="73178">MQLRHALAGLPFLLPVALGYDNLFSNGQLGLLLGSYFGLPGANATFDYVVVGGGTSGLAIATRLAEDPSVSVAVIEAGGFYEIDNGNLSITPGYANFYTGADSTNYQPLVDWGFHTVPQAGAANRNIHYARGKTLGGSSARNYLLYHRPTVGSLQRWADEVGDQSYTWDNFLPYYMKSCNYTAPNQALYTNATNTQDPSSFDPAGGPLAVSFSNFVDPFGTWAQKGFEAVGMKAINGLNSGSLMGSSYATLTIDPRNAYRSSSESSFLQAALQNGTSPTIYKNSFAQRILFSSNNTATGVLVTTAGPYGIPAVNYTLSARKEVIVSGGVFQSPQLLMVSGIGPKAILSQFGIPVLKDLPGVGQNMWDHALFGTDYRVNVNTASAALNNATLAAAAVKIYQQNATGPLSIFGASYYGFEDLPQPYRSYLTNASLSALAANFPSDWPELEWLPVSAYLGFQEDRQTADPRDGSNYATINTAIVSPLSRGNVSLQSASMLDPPLINPNWLTDPTDIELAIQSLHRQREIWSYLTNQGLTNGVEALPGANVTSDADILAYIQKSIIQVYHAAATCKMGVRNDSMAVIDSQARVYGTQSLRVVDASSFPFLPPGHPQSTIYALAEKIAADILGNDTPGPGYKMGPDYSAMLGAKSKTVTNSNSNGAGAVRIGGISMTTAALCLLGSMFYYLV</sequence>
<dbReference type="GO" id="GO:0044550">
    <property type="term" value="P:secondary metabolite biosynthetic process"/>
    <property type="evidence" value="ECO:0007669"/>
    <property type="project" value="TreeGrafter"/>
</dbReference>
<dbReference type="Gene3D" id="3.50.50.60">
    <property type="entry name" value="FAD/NAD(P)-binding domain"/>
    <property type="match status" value="1"/>
</dbReference>
<dbReference type="Pfam" id="PF05199">
    <property type="entry name" value="GMC_oxred_C"/>
    <property type="match status" value="1"/>
</dbReference>
<feature type="domain" description="Glucose-methanol-choline oxidoreductase C-terminal" evidence="7">
    <location>
        <begin position="483"/>
        <end position="619"/>
    </location>
</feature>
<dbReference type="Proteomes" id="UP000664203">
    <property type="component" value="Unassembled WGS sequence"/>
</dbReference>
<dbReference type="OrthoDB" id="269227at2759"/>
<evidence type="ECO:0000256" key="5">
    <source>
        <dbReference type="SAM" id="SignalP"/>
    </source>
</evidence>
<comment type="similarity">
    <text evidence="1">Belongs to the GMC oxidoreductase family.</text>
</comment>
<organism evidence="8 9">
    <name type="scientific">Alectoria fallacina</name>
    <dbReference type="NCBI Taxonomy" id="1903189"/>
    <lineage>
        <taxon>Eukaryota</taxon>
        <taxon>Fungi</taxon>
        <taxon>Dikarya</taxon>
        <taxon>Ascomycota</taxon>
        <taxon>Pezizomycotina</taxon>
        <taxon>Lecanoromycetes</taxon>
        <taxon>OSLEUM clade</taxon>
        <taxon>Lecanoromycetidae</taxon>
        <taxon>Lecanorales</taxon>
        <taxon>Lecanorineae</taxon>
        <taxon>Parmeliaceae</taxon>
        <taxon>Alectoria</taxon>
    </lineage>
</organism>